<keyword evidence="8" id="KW-1185">Reference proteome</keyword>
<dbReference type="GO" id="GO:0006397">
    <property type="term" value="P:mRNA processing"/>
    <property type="evidence" value="ECO:0007669"/>
    <property type="project" value="UniProtKB-KW"/>
</dbReference>
<dbReference type="InterPro" id="IPR016024">
    <property type="entry name" value="ARM-type_fold"/>
</dbReference>
<dbReference type="InterPro" id="IPR021850">
    <property type="entry name" value="Symplekin/Pta1"/>
</dbReference>
<evidence type="ECO:0000259" key="5">
    <source>
        <dbReference type="Pfam" id="PF11935"/>
    </source>
</evidence>
<dbReference type="Pfam" id="PF12295">
    <property type="entry name" value="Symplekin_C"/>
    <property type="match status" value="1"/>
</dbReference>
<proteinExistence type="predicted"/>
<protein>
    <submittedName>
        <fullName evidence="7">Symplekin-like</fullName>
    </submittedName>
</protein>
<sequence length="1128" mass="125905">MSKVVPTAAQFFADEGDVGPEDISQRVVALLNEAATAAKEQHKIQNLRTVQELITQRDAALLDNFLDEVLAFQNDRSVDVKKFLIGFMEAACKRDPGILPKVVANLQLMLNEDNPNIQKRAIQAATQLYKVCLKWVCASKSAMDLDDLKKSTWNYFQQIRETISGLLDSYNDGIRTQVIKFMETVVLCQTFPDVHSPVKRSEDVSLDDAPTHVAQVIRLSALEEQAKKTLENLVVFHGTQHISSINLMTCTQALVIVANSRAEFMARVISALETLHANLPPTLSKSQVSSVRKHLKLHLLLLCKHPAALNFAPQLTTLLSDLGATPHELAKQLPPKFIQESGRKRAIPAEASSAPKIPRMMPVSGSGVGEEDEDGEAEEGEADAGSRGGVSRASHKDATQSAIDITAADLTPRLTTLNVTDIVLVSMLRLPEAMPAHFQATYTPISVAGTEQQISHLARLMATQMTAQNLGKGVEEMMRKAQIEMNKPQDIQCPAEPMHIETIGNTKALAAKKPAREPEPPEEAPPLLLPSGAEALKMRARQLNLPEVTRPMIKKELESFMISTVRRLLKTGLTKHSKAQLKTIAGVAMHQRGYIAELIREFIFKDIRANSDLVMVWLFEEYTADLALPSTDPPLKNYSQCLHDILMDLLIKVETRDRDIIFQRVFMEAPVVTENAIDILQQYCQNEVSVNHGLHILRSLIEYRPIRQKHYLELLLQLTVNHMEEVRLQAVKQCLILAQKSADMKEAVENYALQHLRALLEPSPPATLYPNQQTGDNVWLEDDVKLCMTLYLALLPVNHALIHDLADVYVAAPADTKRTILWSLEPPVKGMGMESPELLLLLENCPKRAETLITRILHLLTEQSAPSSELVRRVRDLYHKRVGDVRFLIPVLTGLAYKEVIAALPKLIKLNPNVVKEVFNRLLSCGDSGGPISPADLLVALHNIEPSKCDVKTVIKATALCFAERSVYTQDVLALVLQQLMEQNPLPTLLMRSVIQSLTLYPRLLGFVMNILQRLISKQVWKQKKVWEGFIKCCERAQPQSLHVIIQLPAEPLQELFNEAPSLKEPLIQHVTSLTQHQRSHIPPSVLKILFPEDVASQVVTETESRGDERQQPLEQDDSSQSSSRGKD</sequence>
<dbReference type="FunCoup" id="A0A1V9XFD4">
    <property type="interactions" value="1749"/>
</dbReference>
<evidence type="ECO:0000256" key="3">
    <source>
        <dbReference type="ARBA" id="ARBA00023242"/>
    </source>
</evidence>
<keyword evidence="2" id="KW-0507">mRNA processing</keyword>
<dbReference type="PANTHER" id="PTHR15245">
    <property type="entry name" value="SYMPLEKIN-RELATED"/>
    <property type="match status" value="1"/>
</dbReference>
<evidence type="ECO:0000256" key="2">
    <source>
        <dbReference type="ARBA" id="ARBA00022664"/>
    </source>
</evidence>
<gene>
    <name evidence="7" type="ORF">BIW11_10499</name>
</gene>
<feature type="region of interest" description="Disordered" evidence="4">
    <location>
        <begin position="340"/>
        <end position="398"/>
    </location>
</feature>
<dbReference type="AlphaFoldDB" id="A0A1V9XFD4"/>
<evidence type="ECO:0000256" key="1">
    <source>
        <dbReference type="ARBA" id="ARBA00004123"/>
    </source>
</evidence>
<evidence type="ECO:0000313" key="7">
    <source>
        <dbReference type="EMBL" id="OQR72260.1"/>
    </source>
</evidence>
<evidence type="ECO:0000313" key="8">
    <source>
        <dbReference type="Proteomes" id="UP000192247"/>
    </source>
</evidence>
<dbReference type="InParanoid" id="A0A1V9XFD4"/>
<feature type="compositionally biased region" description="Basic and acidic residues" evidence="4">
    <location>
        <begin position="1103"/>
        <end position="1112"/>
    </location>
</feature>
<dbReference type="EMBL" id="MNPL01012199">
    <property type="protein sequence ID" value="OQR72260.1"/>
    <property type="molecule type" value="Genomic_DNA"/>
</dbReference>
<comment type="subcellular location">
    <subcellularLocation>
        <location evidence="1">Nucleus</location>
    </subcellularLocation>
</comment>
<feature type="domain" description="Symplekin C-terminal" evidence="6">
    <location>
        <begin position="884"/>
        <end position="1059"/>
    </location>
</feature>
<dbReference type="InterPro" id="IPR011989">
    <property type="entry name" value="ARM-like"/>
</dbReference>
<dbReference type="SUPFAM" id="SSF48371">
    <property type="entry name" value="ARM repeat"/>
    <property type="match status" value="2"/>
</dbReference>
<feature type="compositionally biased region" description="Polar residues" evidence="4">
    <location>
        <begin position="1119"/>
        <end position="1128"/>
    </location>
</feature>
<accession>A0A1V9XFD4</accession>
<dbReference type="Pfam" id="PF11935">
    <property type="entry name" value="SYMPK_PTA1_N"/>
    <property type="match status" value="1"/>
</dbReference>
<feature type="domain" description="Symplekin/Pta1 N-terminal" evidence="5">
    <location>
        <begin position="115"/>
        <end position="338"/>
    </location>
</feature>
<dbReference type="InterPro" id="IPR022075">
    <property type="entry name" value="Symplekin_C"/>
</dbReference>
<dbReference type="PANTHER" id="PTHR15245:SF20">
    <property type="entry name" value="SYMPLEKIN"/>
    <property type="match status" value="1"/>
</dbReference>
<reference evidence="7 8" key="1">
    <citation type="journal article" date="2017" name="Gigascience">
        <title>Draft genome of the honey bee ectoparasitic mite, Tropilaelaps mercedesae, is shaped by the parasitic life history.</title>
        <authorList>
            <person name="Dong X."/>
            <person name="Armstrong S.D."/>
            <person name="Xia D."/>
            <person name="Makepeace B.L."/>
            <person name="Darby A.C."/>
            <person name="Kadowaki T."/>
        </authorList>
    </citation>
    <scope>NUCLEOTIDE SEQUENCE [LARGE SCALE GENOMIC DNA]</scope>
    <source>
        <strain evidence="7">Wuxi-XJTLU</strain>
    </source>
</reference>
<keyword evidence="3" id="KW-0539">Nucleus</keyword>
<dbReference type="Proteomes" id="UP000192247">
    <property type="component" value="Unassembled WGS sequence"/>
</dbReference>
<dbReference type="Gene3D" id="1.25.10.10">
    <property type="entry name" value="Leucine-rich Repeat Variant"/>
    <property type="match status" value="1"/>
</dbReference>
<organism evidence="7 8">
    <name type="scientific">Tropilaelaps mercedesae</name>
    <dbReference type="NCBI Taxonomy" id="418985"/>
    <lineage>
        <taxon>Eukaryota</taxon>
        <taxon>Metazoa</taxon>
        <taxon>Ecdysozoa</taxon>
        <taxon>Arthropoda</taxon>
        <taxon>Chelicerata</taxon>
        <taxon>Arachnida</taxon>
        <taxon>Acari</taxon>
        <taxon>Parasitiformes</taxon>
        <taxon>Mesostigmata</taxon>
        <taxon>Gamasina</taxon>
        <taxon>Dermanyssoidea</taxon>
        <taxon>Laelapidae</taxon>
        <taxon>Tropilaelaps</taxon>
    </lineage>
</organism>
<name>A0A1V9XFD4_9ACAR</name>
<dbReference type="InterPro" id="IPR032460">
    <property type="entry name" value="Symplekin/Pta1_N"/>
</dbReference>
<dbReference type="GO" id="GO:0005847">
    <property type="term" value="C:mRNA cleavage and polyadenylation specificity factor complex"/>
    <property type="evidence" value="ECO:0007669"/>
    <property type="project" value="TreeGrafter"/>
</dbReference>
<evidence type="ECO:0000259" key="6">
    <source>
        <dbReference type="Pfam" id="PF12295"/>
    </source>
</evidence>
<comment type="caution">
    <text evidence="7">The sequence shown here is derived from an EMBL/GenBank/DDBJ whole genome shotgun (WGS) entry which is preliminary data.</text>
</comment>
<dbReference type="OrthoDB" id="331600at2759"/>
<feature type="region of interest" description="Disordered" evidence="4">
    <location>
        <begin position="1099"/>
        <end position="1128"/>
    </location>
</feature>
<feature type="compositionally biased region" description="Acidic residues" evidence="4">
    <location>
        <begin position="369"/>
        <end position="382"/>
    </location>
</feature>
<evidence type="ECO:0000256" key="4">
    <source>
        <dbReference type="SAM" id="MobiDB-lite"/>
    </source>
</evidence>
<dbReference type="STRING" id="418985.A0A1V9XFD4"/>